<dbReference type="AlphaFoldDB" id="A0A2M7BRL6"/>
<accession>A0A2M7BRL6</accession>
<reference evidence="4" key="1">
    <citation type="submission" date="2017-09" db="EMBL/GenBank/DDBJ databases">
        <title>Depth-based differentiation of microbial function through sediment-hosted aquifers and enrichment of novel symbionts in the deep terrestrial subsurface.</title>
        <authorList>
            <person name="Probst A.J."/>
            <person name="Ladd B."/>
            <person name="Jarett J.K."/>
            <person name="Geller-Mcgrath D.E."/>
            <person name="Sieber C.M.K."/>
            <person name="Emerson J.B."/>
            <person name="Anantharaman K."/>
            <person name="Thomas B.C."/>
            <person name="Malmstrom R."/>
            <person name="Stieglmeier M."/>
            <person name="Klingl A."/>
            <person name="Woyke T."/>
            <person name="Ryan C.M."/>
            <person name="Banfield J.F."/>
        </authorList>
    </citation>
    <scope>NUCLEOTIDE SEQUENCE [LARGE SCALE GENOMIC DNA]</scope>
</reference>
<evidence type="ECO:0000256" key="1">
    <source>
        <dbReference type="ARBA" id="ARBA00023196"/>
    </source>
</evidence>
<evidence type="ECO:0000259" key="2">
    <source>
        <dbReference type="Pfam" id="PF02823"/>
    </source>
</evidence>
<evidence type="ECO:0000313" key="3">
    <source>
        <dbReference type="EMBL" id="PIV08118.1"/>
    </source>
</evidence>
<dbReference type="EMBL" id="PEVA01000185">
    <property type="protein sequence ID" value="PIV08118.1"/>
    <property type="molecule type" value="Genomic_DNA"/>
</dbReference>
<dbReference type="Gene3D" id="2.60.15.10">
    <property type="entry name" value="F0F1 ATP synthase delta/epsilon subunit, N-terminal"/>
    <property type="match status" value="1"/>
</dbReference>
<comment type="caution">
    <text evidence="3">The sequence shown here is derived from an EMBL/GenBank/DDBJ whole genome shotgun (WGS) entry which is preliminary data.</text>
</comment>
<feature type="domain" description="ATP synthase F1 complex delta/epsilon subunit N-terminal" evidence="2">
    <location>
        <begin position="7"/>
        <end position="81"/>
    </location>
</feature>
<dbReference type="Pfam" id="PF02823">
    <property type="entry name" value="ATP-synt_DE_N"/>
    <property type="match status" value="1"/>
</dbReference>
<keyword evidence="1" id="KW-0139">CF(1)</keyword>
<sequence length="90" mass="10085">MSTDKISIEIKNSEAILFSGEAKSLSSINEQGPFDILPFHANFFSIIREKITIVGHDDKKTEISIKDNGIMRAMENKVSIFLGIETIELK</sequence>
<evidence type="ECO:0000313" key="4">
    <source>
        <dbReference type="Proteomes" id="UP000230119"/>
    </source>
</evidence>
<dbReference type="SUPFAM" id="SSF51344">
    <property type="entry name" value="Epsilon subunit of F1F0-ATP synthase N-terminal domain"/>
    <property type="match status" value="1"/>
</dbReference>
<dbReference type="InterPro" id="IPR036771">
    <property type="entry name" value="ATPsynth_dsu/esu_N"/>
</dbReference>
<dbReference type="GO" id="GO:0045259">
    <property type="term" value="C:proton-transporting ATP synthase complex"/>
    <property type="evidence" value="ECO:0007669"/>
    <property type="project" value="UniProtKB-KW"/>
</dbReference>
<dbReference type="GO" id="GO:0015986">
    <property type="term" value="P:proton motive force-driven ATP synthesis"/>
    <property type="evidence" value="ECO:0007669"/>
    <property type="project" value="InterPro"/>
</dbReference>
<gene>
    <name evidence="3" type="ORF">COS52_04410</name>
</gene>
<protein>
    <recommendedName>
        <fullName evidence="2">ATP synthase F1 complex delta/epsilon subunit N-terminal domain-containing protein</fullName>
    </recommendedName>
</protein>
<dbReference type="InterPro" id="IPR020546">
    <property type="entry name" value="ATP_synth_F1_dsu/esu_N"/>
</dbReference>
<dbReference type="Proteomes" id="UP000230119">
    <property type="component" value="Unassembled WGS sequence"/>
</dbReference>
<proteinExistence type="predicted"/>
<organism evidence="3 4">
    <name type="scientific">Candidatus Roizmanbacteria bacterium CG03_land_8_20_14_0_80_39_12</name>
    <dbReference type="NCBI Taxonomy" id="1974847"/>
    <lineage>
        <taxon>Bacteria</taxon>
        <taxon>Candidatus Roizmaniibacteriota</taxon>
    </lineage>
</organism>
<name>A0A2M7BRL6_9BACT</name>
<keyword evidence="1" id="KW-0066">ATP synthesis</keyword>